<dbReference type="GO" id="GO:0051274">
    <property type="term" value="P:beta-glucan biosynthetic process"/>
    <property type="evidence" value="ECO:0007669"/>
    <property type="project" value="TreeGrafter"/>
</dbReference>
<dbReference type="InterPro" id="IPR014438">
    <property type="entry name" value="Glucan_biosyn_MdoG/MdoD"/>
</dbReference>
<feature type="domain" description="Glucan biosynthesis periplasmic MdoG C-terminal" evidence="6">
    <location>
        <begin position="40"/>
        <end position="517"/>
    </location>
</feature>
<name>A0A423PMW1_9GAMM</name>
<comment type="similarity">
    <text evidence="3">Belongs to the OpgD/OpgG family.</text>
</comment>
<evidence type="ECO:0000313" key="7">
    <source>
        <dbReference type="EMBL" id="ROO26917.1"/>
    </source>
</evidence>
<dbReference type="Gene3D" id="2.60.40.10">
    <property type="entry name" value="Immunoglobulins"/>
    <property type="match status" value="1"/>
</dbReference>
<dbReference type="GO" id="GO:0003824">
    <property type="term" value="F:catalytic activity"/>
    <property type="evidence" value="ECO:0007669"/>
    <property type="project" value="InterPro"/>
</dbReference>
<keyword evidence="5" id="KW-0574">Periplasm</keyword>
<dbReference type="PANTHER" id="PTHR30504:SF2">
    <property type="entry name" value="GLUCANS BIOSYNTHESIS PROTEIN G"/>
    <property type="match status" value="1"/>
</dbReference>
<evidence type="ECO:0000313" key="8">
    <source>
        <dbReference type="Proteomes" id="UP000283993"/>
    </source>
</evidence>
<dbReference type="InterPro" id="IPR013783">
    <property type="entry name" value="Ig-like_fold"/>
</dbReference>
<dbReference type="GO" id="GO:0030246">
    <property type="term" value="F:carbohydrate binding"/>
    <property type="evidence" value="ECO:0007669"/>
    <property type="project" value="InterPro"/>
</dbReference>
<evidence type="ECO:0000259" key="6">
    <source>
        <dbReference type="Pfam" id="PF04349"/>
    </source>
</evidence>
<gene>
    <name evidence="7" type="ORF">SAOR_09675</name>
</gene>
<evidence type="ECO:0000256" key="2">
    <source>
        <dbReference type="ARBA" id="ARBA00005001"/>
    </source>
</evidence>
<evidence type="ECO:0000256" key="4">
    <source>
        <dbReference type="ARBA" id="ARBA00022729"/>
    </source>
</evidence>
<comment type="pathway">
    <text evidence="2">Glycan metabolism; osmoregulated periplasmic glucan (OPG) biosynthesis.</text>
</comment>
<dbReference type="InterPro" id="IPR014718">
    <property type="entry name" value="GH-type_carb-bd"/>
</dbReference>
<dbReference type="InterPro" id="IPR007444">
    <property type="entry name" value="Glucan_biosyn_MdoG_C"/>
</dbReference>
<evidence type="ECO:0000256" key="5">
    <source>
        <dbReference type="ARBA" id="ARBA00022764"/>
    </source>
</evidence>
<organism evidence="7 8">
    <name type="scientific">Salinisphaera orenii MK-B5</name>
    <dbReference type="NCBI Taxonomy" id="856730"/>
    <lineage>
        <taxon>Bacteria</taxon>
        <taxon>Pseudomonadati</taxon>
        <taxon>Pseudomonadota</taxon>
        <taxon>Gammaproteobacteria</taxon>
        <taxon>Salinisphaerales</taxon>
        <taxon>Salinisphaeraceae</taxon>
        <taxon>Salinisphaera</taxon>
    </lineage>
</organism>
<reference evidence="7 8" key="1">
    <citation type="submission" date="2013-10" db="EMBL/GenBank/DDBJ databases">
        <title>Salinisphaera orenii MK-B5 Genome Sequencing.</title>
        <authorList>
            <person name="Lai Q."/>
            <person name="Li C."/>
            <person name="Shao Z."/>
        </authorList>
    </citation>
    <scope>NUCLEOTIDE SEQUENCE [LARGE SCALE GENOMIC DNA]</scope>
    <source>
        <strain evidence="7 8">MK-B5</strain>
    </source>
</reference>
<comment type="caution">
    <text evidence="7">The sequence shown here is derived from an EMBL/GenBank/DDBJ whole genome shotgun (WGS) entry which is preliminary data.</text>
</comment>
<keyword evidence="8" id="KW-1185">Reference proteome</keyword>
<dbReference type="UniPathway" id="UPA00637"/>
<dbReference type="SUPFAM" id="SSF81296">
    <property type="entry name" value="E set domains"/>
    <property type="match status" value="1"/>
</dbReference>
<sequence>MFGLAAIAPLSIAQDSSAAAEQGQSGDGSASEAGATGEAFGYEAVVAKAKARADKAYAAPPSIPDFLKELDWAGLDRIQFKRDQALWHDSDRPFEAMFYHPGSYYTHPVSIRLINANGEGRFAFDKNRFSYPDDQMRERIPDDLGYAGFKLLHELNHPGKMDEVLSFLGASYFRGLGADQHYGLSARGLAIDTGSNDGEEFPAFTDFWLVEPAAGDDTMTVFALLDSPSVAGAYRFELDPGDATVTHVEMTLFTRNAIDKLGIAPLTSMFMWGENSLSRLDDYRPEAHDSDGLLISAANGEWFWRPLVNPQTLWMNQFSAENVRGFGLLQRDRDFDHYQDLDYEYERRPNAWITPDGDWGAGRLELVQIPSDSEVNDNIALYWIPKAPVKAGQRLHYAYDIKWSTEGVVPNSLGHAQASRIGRAATVPGQPRNTIRVAIEFVGGELGGLEDSAAVQPRVNALRDATINNIQAVRNPHTGGWRLTFLVPTDSLDSPLELRAYLAGKEGGALTETWSYALKP</sequence>
<dbReference type="Proteomes" id="UP000283993">
    <property type="component" value="Unassembled WGS sequence"/>
</dbReference>
<dbReference type="Gene3D" id="2.70.98.10">
    <property type="match status" value="1"/>
</dbReference>
<comment type="subcellular location">
    <subcellularLocation>
        <location evidence="1">Periplasm</location>
    </subcellularLocation>
</comment>
<keyword evidence="4" id="KW-0732">Signal</keyword>
<dbReference type="PIRSF" id="PIRSF006281">
    <property type="entry name" value="MdoG"/>
    <property type="match status" value="1"/>
</dbReference>
<dbReference type="Pfam" id="PF04349">
    <property type="entry name" value="MdoG"/>
    <property type="match status" value="1"/>
</dbReference>
<dbReference type="InterPro" id="IPR011013">
    <property type="entry name" value="Gal_mutarotase_sf_dom"/>
</dbReference>
<proteinExistence type="inferred from homology"/>
<dbReference type="SUPFAM" id="SSF74650">
    <property type="entry name" value="Galactose mutarotase-like"/>
    <property type="match status" value="1"/>
</dbReference>
<dbReference type="GO" id="GO:0030288">
    <property type="term" value="C:outer membrane-bounded periplasmic space"/>
    <property type="evidence" value="ECO:0007669"/>
    <property type="project" value="TreeGrafter"/>
</dbReference>
<dbReference type="InterPro" id="IPR014756">
    <property type="entry name" value="Ig_E-set"/>
</dbReference>
<evidence type="ECO:0000256" key="3">
    <source>
        <dbReference type="ARBA" id="ARBA00009284"/>
    </source>
</evidence>
<evidence type="ECO:0000256" key="1">
    <source>
        <dbReference type="ARBA" id="ARBA00004418"/>
    </source>
</evidence>
<protein>
    <submittedName>
        <fullName evidence="7">Glucan biosynthesis protein G</fullName>
    </submittedName>
</protein>
<dbReference type="PANTHER" id="PTHR30504">
    <property type="entry name" value="GLUCANS BIOSYNTHESIS PROTEIN"/>
    <property type="match status" value="1"/>
</dbReference>
<accession>A0A423PMW1</accession>
<dbReference type="AlphaFoldDB" id="A0A423PMW1"/>
<dbReference type="FunFam" id="2.70.98.10:FF:000001">
    <property type="entry name" value="Glucans biosynthesis protein G"/>
    <property type="match status" value="1"/>
</dbReference>
<dbReference type="EMBL" id="AYKH01000017">
    <property type="protein sequence ID" value="ROO26917.1"/>
    <property type="molecule type" value="Genomic_DNA"/>
</dbReference>